<evidence type="ECO:0000313" key="1">
    <source>
        <dbReference type="EMBL" id="GAI82916.1"/>
    </source>
</evidence>
<dbReference type="AlphaFoldDB" id="X1SUU7"/>
<reference evidence="1" key="1">
    <citation type="journal article" date="2014" name="Front. Microbiol.">
        <title>High frequency of phylogenetically diverse reductive dehalogenase-homologous genes in deep subseafloor sedimentary metagenomes.</title>
        <authorList>
            <person name="Kawai M."/>
            <person name="Futagami T."/>
            <person name="Toyoda A."/>
            <person name="Takaki Y."/>
            <person name="Nishi S."/>
            <person name="Hori S."/>
            <person name="Arai W."/>
            <person name="Tsubouchi T."/>
            <person name="Morono Y."/>
            <person name="Uchiyama I."/>
            <person name="Ito T."/>
            <person name="Fujiyama A."/>
            <person name="Inagaki F."/>
            <person name="Takami H."/>
        </authorList>
    </citation>
    <scope>NUCLEOTIDE SEQUENCE</scope>
    <source>
        <strain evidence="1">Expedition CK06-06</strain>
    </source>
</reference>
<gene>
    <name evidence="1" type="ORF">S12H4_23273</name>
</gene>
<dbReference type="EMBL" id="BARW01012321">
    <property type="protein sequence ID" value="GAI82916.1"/>
    <property type="molecule type" value="Genomic_DNA"/>
</dbReference>
<feature type="non-terminal residue" evidence="1">
    <location>
        <position position="1"/>
    </location>
</feature>
<organism evidence="1">
    <name type="scientific">marine sediment metagenome</name>
    <dbReference type="NCBI Taxonomy" id="412755"/>
    <lineage>
        <taxon>unclassified sequences</taxon>
        <taxon>metagenomes</taxon>
        <taxon>ecological metagenomes</taxon>
    </lineage>
</organism>
<comment type="caution">
    <text evidence="1">The sequence shown here is derived from an EMBL/GenBank/DDBJ whole genome shotgun (WGS) entry which is preliminary data.</text>
</comment>
<name>X1SUU7_9ZZZZ</name>
<sequence>GTYSASHLQFKNKIIKIWEKAPSGPSFKNSCYNFFLNSITFKKDFVYKHYDKKLLVTLKSKFGEVFLTRNDGFHKGGFCKEGSRIMIIAEYYVK</sequence>
<proteinExistence type="predicted"/>
<accession>X1SUU7</accession>
<protein>
    <submittedName>
        <fullName evidence="1">Uncharacterized protein</fullName>
    </submittedName>
</protein>